<protein>
    <submittedName>
        <fullName evidence="1">Glycosyltransferase family 4 protein</fullName>
    </submittedName>
</protein>
<sequence length="381" mass="41922">MARILALVPDLRDAAQLRRLRGLADGGHDVRSASLRKGPAPKIDWPNIDLGPIPQNQLCRRALHLLLRSARSWPSLVAEARAADIILARNFDMLALGRALMRHAPAASLVYEVLDIHGLFEGTSRRARLARAAERAALRRVDLLCLSSPAFYHRWFWPVQRHAGPWHLLENKLCLPSGASRPPSGPPRSGPLRLGWIGSIRCPASLDLLLSVATARPEIELRITGKVHRHALPDFDARINALPNVIATGPYDYPHGLPAAYAECDVVWAQDLWQRGGNSDLLLPNRVYEAGWHGCPLIAVSGTETARRISATGQGWSIDDASPDALLTLIDSLTADRLHACRRHVLSLPSRLFAETNELDRFVAVAIAARDRRLTLQPATA</sequence>
<organism evidence="1 2">
    <name type="scientific">Pelagovum pacificum</name>
    <dbReference type="NCBI Taxonomy" id="2588711"/>
    <lineage>
        <taxon>Bacteria</taxon>
        <taxon>Pseudomonadati</taxon>
        <taxon>Pseudomonadota</taxon>
        <taxon>Alphaproteobacteria</taxon>
        <taxon>Rhodobacterales</taxon>
        <taxon>Paracoccaceae</taxon>
        <taxon>Pelagovum</taxon>
    </lineage>
</organism>
<dbReference type="OrthoDB" id="7973140at2"/>
<accession>A0A5C5G7V5</accession>
<dbReference type="SUPFAM" id="SSF53756">
    <property type="entry name" value="UDP-Glycosyltransferase/glycogen phosphorylase"/>
    <property type="match status" value="1"/>
</dbReference>
<evidence type="ECO:0000313" key="1">
    <source>
        <dbReference type="EMBL" id="TNY30631.1"/>
    </source>
</evidence>
<dbReference type="Proteomes" id="UP000314011">
    <property type="component" value="Unassembled WGS sequence"/>
</dbReference>
<comment type="caution">
    <text evidence="1">The sequence shown here is derived from an EMBL/GenBank/DDBJ whole genome shotgun (WGS) entry which is preliminary data.</text>
</comment>
<proteinExistence type="predicted"/>
<keyword evidence="2" id="KW-1185">Reference proteome</keyword>
<dbReference type="Gene3D" id="3.40.50.2000">
    <property type="entry name" value="Glycogen Phosphorylase B"/>
    <property type="match status" value="1"/>
</dbReference>
<dbReference type="Gene3D" id="3.40.50.11010">
    <property type="match status" value="1"/>
</dbReference>
<dbReference type="GO" id="GO:0016740">
    <property type="term" value="F:transferase activity"/>
    <property type="evidence" value="ECO:0007669"/>
    <property type="project" value="UniProtKB-KW"/>
</dbReference>
<name>A0A5C5G7V5_9RHOB</name>
<dbReference type="EMBL" id="VFFF01000004">
    <property type="protein sequence ID" value="TNY30631.1"/>
    <property type="molecule type" value="Genomic_DNA"/>
</dbReference>
<gene>
    <name evidence="1" type="ORF">FHY64_18795</name>
</gene>
<dbReference type="AlphaFoldDB" id="A0A5C5G7V5"/>
<keyword evidence="1" id="KW-0808">Transferase</keyword>
<dbReference type="RefSeq" id="WP_140197425.1">
    <property type="nucleotide sequence ID" value="NZ_CP065915.1"/>
</dbReference>
<reference evidence="1 2" key="1">
    <citation type="submission" date="2019-06" db="EMBL/GenBank/DDBJ databases">
        <title>Genome of new Rhodobacteraceae sp. SM1903.</title>
        <authorList>
            <person name="Ren X."/>
        </authorList>
    </citation>
    <scope>NUCLEOTIDE SEQUENCE [LARGE SCALE GENOMIC DNA]</scope>
    <source>
        <strain evidence="1 2">SM1903</strain>
    </source>
</reference>
<evidence type="ECO:0000313" key="2">
    <source>
        <dbReference type="Proteomes" id="UP000314011"/>
    </source>
</evidence>